<reference evidence="2 3" key="1">
    <citation type="journal article" date="2015" name="Nat. Commun.">
        <title>Outbred genome sequencing and CRISPR/Cas9 gene editing in butterflies.</title>
        <authorList>
            <person name="Li X."/>
            <person name="Fan D."/>
            <person name="Zhang W."/>
            <person name="Liu G."/>
            <person name="Zhang L."/>
            <person name="Zhao L."/>
            <person name="Fang X."/>
            <person name="Chen L."/>
            <person name="Dong Y."/>
            <person name="Chen Y."/>
            <person name="Ding Y."/>
            <person name="Zhao R."/>
            <person name="Feng M."/>
            <person name="Zhu Y."/>
            <person name="Feng Y."/>
            <person name="Jiang X."/>
            <person name="Zhu D."/>
            <person name="Xiang H."/>
            <person name="Feng X."/>
            <person name="Li S."/>
            <person name="Wang J."/>
            <person name="Zhang G."/>
            <person name="Kronforst M.R."/>
            <person name="Wang W."/>
        </authorList>
    </citation>
    <scope>NUCLEOTIDE SEQUENCE [LARGE SCALE GENOMIC DNA]</scope>
    <source>
        <strain evidence="2">Ya'a_city_454_Px</strain>
        <tissue evidence="2">Whole body</tissue>
    </source>
</reference>
<feature type="compositionally biased region" description="Low complexity" evidence="1">
    <location>
        <begin position="1"/>
        <end position="10"/>
    </location>
</feature>
<evidence type="ECO:0000313" key="2">
    <source>
        <dbReference type="EMBL" id="KPJ02281.1"/>
    </source>
</evidence>
<evidence type="ECO:0000256" key="1">
    <source>
        <dbReference type="SAM" id="MobiDB-lite"/>
    </source>
</evidence>
<evidence type="ECO:0000313" key="3">
    <source>
        <dbReference type="Proteomes" id="UP000053268"/>
    </source>
</evidence>
<sequence length="116" mass="12418">MAGLRVRVSTPPRPSRRPSATSDPHVRPRELRVGRINQYPPTALAASTRPRPRGLQEGRINQYPSRIPRGPTTIGSTVADDRPPPAPPPVWGPASALDLSGHHRLVLRAPPGPGSG</sequence>
<dbReference type="AlphaFoldDB" id="A0A194QFN6"/>
<organism evidence="2 3">
    <name type="scientific">Papilio xuthus</name>
    <name type="common">Asian swallowtail butterfly</name>
    <dbReference type="NCBI Taxonomy" id="66420"/>
    <lineage>
        <taxon>Eukaryota</taxon>
        <taxon>Metazoa</taxon>
        <taxon>Ecdysozoa</taxon>
        <taxon>Arthropoda</taxon>
        <taxon>Hexapoda</taxon>
        <taxon>Insecta</taxon>
        <taxon>Pterygota</taxon>
        <taxon>Neoptera</taxon>
        <taxon>Endopterygota</taxon>
        <taxon>Lepidoptera</taxon>
        <taxon>Glossata</taxon>
        <taxon>Ditrysia</taxon>
        <taxon>Papilionoidea</taxon>
        <taxon>Papilionidae</taxon>
        <taxon>Papilioninae</taxon>
        <taxon>Papilio</taxon>
    </lineage>
</organism>
<feature type="region of interest" description="Disordered" evidence="1">
    <location>
        <begin position="1"/>
        <end position="96"/>
    </location>
</feature>
<dbReference type="EMBL" id="KQ459249">
    <property type="protein sequence ID" value="KPJ02281.1"/>
    <property type="molecule type" value="Genomic_DNA"/>
</dbReference>
<feature type="compositionally biased region" description="Basic and acidic residues" evidence="1">
    <location>
        <begin position="24"/>
        <end position="33"/>
    </location>
</feature>
<keyword evidence="3" id="KW-1185">Reference proteome</keyword>
<gene>
    <name evidence="2" type="ORF">RR46_08078</name>
</gene>
<name>A0A194QFN6_PAPXU</name>
<protein>
    <submittedName>
        <fullName evidence="2">Uncharacterized protein</fullName>
    </submittedName>
</protein>
<dbReference type="Proteomes" id="UP000053268">
    <property type="component" value="Unassembled WGS sequence"/>
</dbReference>
<accession>A0A194QFN6</accession>
<proteinExistence type="predicted"/>